<dbReference type="RefSeq" id="WP_379955088.1">
    <property type="nucleotide sequence ID" value="NZ_JAUYVI010000003.1"/>
</dbReference>
<feature type="domain" description="ABC transmembrane type-1" evidence="8">
    <location>
        <begin position="94"/>
        <end position="292"/>
    </location>
</feature>
<feature type="transmembrane region" description="Helical" evidence="7">
    <location>
        <begin position="174"/>
        <end position="192"/>
    </location>
</feature>
<proteinExistence type="inferred from homology"/>
<dbReference type="SUPFAM" id="SSF161098">
    <property type="entry name" value="MetI-like"/>
    <property type="match status" value="1"/>
</dbReference>
<organism evidence="9 10">
    <name type="scientific">Dongia sedimenti</name>
    <dbReference type="NCBI Taxonomy" id="3064282"/>
    <lineage>
        <taxon>Bacteria</taxon>
        <taxon>Pseudomonadati</taxon>
        <taxon>Pseudomonadota</taxon>
        <taxon>Alphaproteobacteria</taxon>
        <taxon>Rhodospirillales</taxon>
        <taxon>Dongiaceae</taxon>
        <taxon>Dongia</taxon>
    </lineage>
</organism>
<evidence type="ECO:0000313" key="10">
    <source>
        <dbReference type="Proteomes" id="UP001230156"/>
    </source>
</evidence>
<name>A0ABU0YIW0_9PROT</name>
<evidence type="ECO:0000259" key="8">
    <source>
        <dbReference type="PROSITE" id="PS50928"/>
    </source>
</evidence>
<comment type="caution">
    <text evidence="9">The sequence shown here is derived from an EMBL/GenBank/DDBJ whole genome shotgun (WGS) entry which is preliminary data.</text>
</comment>
<evidence type="ECO:0000256" key="5">
    <source>
        <dbReference type="ARBA" id="ARBA00022989"/>
    </source>
</evidence>
<comment type="similarity">
    <text evidence="7">Belongs to the binding-protein-dependent transport system permease family.</text>
</comment>
<evidence type="ECO:0000256" key="1">
    <source>
        <dbReference type="ARBA" id="ARBA00004651"/>
    </source>
</evidence>
<comment type="subcellular location">
    <subcellularLocation>
        <location evidence="1 7">Cell membrane</location>
        <topology evidence="1 7">Multi-pass membrane protein</topology>
    </subcellularLocation>
</comment>
<keyword evidence="4 7" id="KW-0812">Transmembrane</keyword>
<gene>
    <name evidence="9" type="ORF">Q8A70_08240</name>
</gene>
<sequence>MWSYTLRRTLGSVPTLLALCVITFFMMRVAPGGPFSGNRRVSPEFVKLMEDAYHLNDPLWQQFWTWFNGVLHFDLGPSLKLRDYNVSELIAIGLPTSLEVGAWAMLLSTLVGVVLGIAGALRRNGPIDYSAGAIAMVGVAVPIFVIGPLLQIVFGLQLRWLPVARWDDSWQCRVLPVLTLALPNIAYVSRLMRSSMIETARTNYVRTARAKGIGEWRTILKHALRGAIMPVVAYLGPATAVTISGSVVVETVFSIPGIGRFFVESVANRDYPLIMGVTLLYGAIVIAANLVTDIARGLLDPKVSYE</sequence>
<dbReference type="InterPro" id="IPR000515">
    <property type="entry name" value="MetI-like"/>
</dbReference>
<evidence type="ECO:0000256" key="3">
    <source>
        <dbReference type="ARBA" id="ARBA00022475"/>
    </source>
</evidence>
<dbReference type="PROSITE" id="PS50928">
    <property type="entry name" value="ABC_TM1"/>
    <property type="match status" value="1"/>
</dbReference>
<evidence type="ECO:0000256" key="6">
    <source>
        <dbReference type="ARBA" id="ARBA00023136"/>
    </source>
</evidence>
<dbReference type="Pfam" id="PF19300">
    <property type="entry name" value="BPD_transp_1_N"/>
    <property type="match status" value="1"/>
</dbReference>
<dbReference type="PANTHER" id="PTHR43163:SF6">
    <property type="entry name" value="DIPEPTIDE TRANSPORT SYSTEM PERMEASE PROTEIN DPPB-RELATED"/>
    <property type="match status" value="1"/>
</dbReference>
<dbReference type="InterPro" id="IPR045621">
    <property type="entry name" value="BPD_transp_1_N"/>
</dbReference>
<dbReference type="EMBL" id="JAUYVI010000003">
    <property type="protein sequence ID" value="MDQ7247654.1"/>
    <property type="molecule type" value="Genomic_DNA"/>
</dbReference>
<dbReference type="CDD" id="cd06261">
    <property type="entry name" value="TM_PBP2"/>
    <property type="match status" value="1"/>
</dbReference>
<evidence type="ECO:0000256" key="7">
    <source>
        <dbReference type="RuleBase" id="RU363032"/>
    </source>
</evidence>
<protein>
    <submittedName>
        <fullName evidence="9">ABC transporter permease</fullName>
    </submittedName>
</protein>
<feature type="transmembrane region" description="Helical" evidence="7">
    <location>
        <begin position="273"/>
        <end position="292"/>
    </location>
</feature>
<dbReference type="Proteomes" id="UP001230156">
    <property type="component" value="Unassembled WGS sequence"/>
</dbReference>
<feature type="transmembrane region" description="Helical" evidence="7">
    <location>
        <begin position="102"/>
        <end position="121"/>
    </location>
</feature>
<dbReference type="InterPro" id="IPR035906">
    <property type="entry name" value="MetI-like_sf"/>
</dbReference>
<keyword evidence="10" id="KW-1185">Reference proteome</keyword>
<feature type="transmembrane region" description="Helical" evidence="7">
    <location>
        <begin position="133"/>
        <end position="154"/>
    </location>
</feature>
<accession>A0ABU0YIW0</accession>
<keyword evidence="5 7" id="KW-1133">Transmembrane helix</keyword>
<feature type="transmembrane region" description="Helical" evidence="7">
    <location>
        <begin position="12"/>
        <end position="30"/>
    </location>
</feature>
<feature type="transmembrane region" description="Helical" evidence="7">
    <location>
        <begin position="231"/>
        <end position="253"/>
    </location>
</feature>
<dbReference type="Gene3D" id="1.10.3720.10">
    <property type="entry name" value="MetI-like"/>
    <property type="match status" value="1"/>
</dbReference>
<dbReference type="PANTHER" id="PTHR43163">
    <property type="entry name" value="DIPEPTIDE TRANSPORT SYSTEM PERMEASE PROTEIN DPPB-RELATED"/>
    <property type="match status" value="1"/>
</dbReference>
<keyword evidence="3" id="KW-1003">Cell membrane</keyword>
<reference evidence="10" key="1">
    <citation type="submission" date="2023-08" db="EMBL/GenBank/DDBJ databases">
        <title>Rhodospirillaceae gen. nov., a novel taxon isolated from the Yangtze River Yuezi River estuary sludge.</title>
        <authorList>
            <person name="Ruan L."/>
        </authorList>
    </citation>
    <scope>NUCLEOTIDE SEQUENCE [LARGE SCALE GENOMIC DNA]</scope>
    <source>
        <strain evidence="10">R-7</strain>
    </source>
</reference>
<evidence type="ECO:0000256" key="4">
    <source>
        <dbReference type="ARBA" id="ARBA00022692"/>
    </source>
</evidence>
<evidence type="ECO:0000256" key="2">
    <source>
        <dbReference type="ARBA" id="ARBA00022448"/>
    </source>
</evidence>
<dbReference type="Pfam" id="PF00528">
    <property type="entry name" value="BPD_transp_1"/>
    <property type="match status" value="1"/>
</dbReference>
<keyword evidence="6 7" id="KW-0472">Membrane</keyword>
<keyword evidence="2 7" id="KW-0813">Transport</keyword>
<evidence type="ECO:0000313" key="9">
    <source>
        <dbReference type="EMBL" id="MDQ7247654.1"/>
    </source>
</evidence>